<dbReference type="PANTHER" id="PTHR30329:SF21">
    <property type="entry name" value="LIPOPROTEIN YIAD-RELATED"/>
    <property type="match status" value="1"/>
</dbReference>
<dbReference type="Proteomes" id="UP001055804">
    <property type="component" value="Unassembled WGS sequence"/>
</dbReference>
<gene>
    <name evidence="6" type="ORF">NJQ99_00315</name>
</gene>
<dbReference type="PROSITE" id="PS51123">
    <property type="entry name" value="OMPA_2"/>
    <property type="match status" value="1"/>
</dbReference>
<evidence type="ECO:0000256" key="2">
    <source>
        <dbReference type="ARBA" id="ARBA00023136"/>
    </source>
</evidence>
<comment type="caution">
    <text evidence="6">The sequence shown here is derived from an EMBL/GenBank/DDBJ whole genome shotgun (WGS) entry which is preliminary data.</text>
</comment>
<reference evidence="6" key="1">
    <citation type="submission" date="2022-06" db="EMBL/GenBank/DDBJ databases">
        <title>Isolation and Genomics of Futiania mangrovii gen. nov., sp. nov., a Rare and Metabolically-versatile member in the Class Alphaproteobacteria.</title>
        <authorList>
            <person name="Liu L."/>
            <person name="Huang W.-C."/>
            <person name="Pan J."/>
            <person name="Li J."/>
            <person name="Huang Y."/>
            <person name="Du H."/>
            <person name="Liu Y."/>
            <person name="Li M."/>
        </authorList>
    </citation>
    <scope>NUCLEOTIDE SEQUENCE</scope>
    <source>
        <strain evidence="6">FT118</strain>
    </source>
</reference>
<dbReference type="PANTHER" id="PTHR30329">
    <property type="entry name" value="STATOR ELEMENT OF FLAGELLAR MOTOR COMPLEX"/>
    <property type="match status" value="1"/>
</dbReference>
<dbReference type="InterPro" id="IPR050330">
    <property type="entry name" value="Bact_OuterMem_StrucFunc"/>
</dbReference>
<dbReference type="RefSeq" id="WP_269330813.1">
    <property type="nucleotide sequence ID" value="NZ_JAMZFT010000001.1"/>
</dbReference>
<keyword evidence="2 4" id="KW-0472">Membrane</keyword>
<name>A0A9J6PE02_9PROT</name>
<dbReference type="CDD" id="cd07185">
    <property type="entry name" value="OmpA_C-like"/>
    <property type="match status" value="1"/>
</dbReference>
<dbReference type="InterPro" id="IPR036737">
    <property type="entry name" value="OmpA-like_sf"/>
</dbReference>
<evidence type="ECO:0000256" key="3">
    <source>
        <dbReference type="ARBA" id="ARBA00023237"/>
    </source>
</evidence>
<dbReference type="Gene3D" id="3.30.1330.60">
    <property type="entry name" value="OmpA-like domain"/>
    <property type="match status" value="1"/>
</dbReference>
<accession>A0A9J6PE02</accession>
<comment type="subcellular location">
    <subcellularLocation>
        <location evidence="1">Cell outer membrane</location>
    </subcellularLocation>
</comment>
<protein>
    <submittedName>
        <fullName evidence="6">OmpA family protein</fullName>
    </submittedName>
</protein>
<feature type="domain" description="OmpA-like" evidence="5">
    <location>
        <begin position="160"/>
        <end position="274"/>
    </location>
</feature>
<dbReference type="PRINTS" id="PR01021">
    <property type="entry name" value="OMPADOMAIN"/>
</dbReference>
<dbReference type="SUPFAM" id="SSF103088">
    <property type="entry name" value="OmpA-like"/>
    <property type="match status" value="1"/>
</dbReference>
<evidence type="ECO:0000256" key="1">
    <source>
        <dbReference type="ARBA" id="ARBA00004442"/>
    </source>
</evidence>
<evidence type="ECO:0000256" key="4">
    <source>
        <dbReference type="PROSITE-ProRule" id="PRU00473"/>
    </source>
</evidence>
<dbReference type="InterPro" id="IPR006665">
    <property type="entry name" value="OmpA-like"/>
</dbReference>
<dbReference type="GO" id="GO:0009279">
    <property type="term" value="C:cell outer membrane"/>
    <property type="evidence" value="ECO:0007669"/>
    <property type="project" value="UniProtKB-SubCell"/>
</dbReference>
<keyword evidence="3" id="KW-0998">Cell outer membrane</keyword>
<dbReference type="InterPro" id="IPR006664">
    <property type="entry name" value="OMP_bac"/>
</dbReference>
<keyword evidence="7" id="KW-1185">Reference proteome</keyword>
<sequence>MRAISRAMMMGAFLGLAGCAGLGGTFHAEDFIGQNIQGSDFNAHLAREYQSVARLEAKEHVNWYQSGLYTNKGLAAMGGETVLPWEPADFGVGGDADAWRNDLLAALDANRSARPEACARAQVMYDAYLHASDSVYPPTPAERAEQFKDALAACKGGAPVAAPAAPNAFTIYFGFDKYNLTAEAQRVVDSIVSALRGMAAPRVTVDGHTDTAGPSAYNLGLGDRRAKAVQKALTDRGVGAGAISTDTLGESQLAVPTADGTPEPLNRRAVITIK</sequence>
<dbReference type="PROSITE" id="PS51257">
    <property type="entry name" value="PROKAR_LIPOPROTEIN"/>
    <property type="match status" value="1"/>
</dbReference>
<evidence type="ECO:0000313" key="6">
    <source>
        <dbReference type="EMBL" id="MCP1334847.1"/>
    </source>
</evidence>
<proteinExistence type="predicted"/>
<evidence type="ECO:0000259" key="5">
    <source>
        <dbReference type="PROSITE" id="PS51123"/>
    </source>
</evidence>
<dbReference type="EMBL" id="JAMZFT010000001">
    <property type="protein sequence ID" value="MCP1334847.1"/>
    <property type="molecule type" value="Genomic_DNA"/>
</dbReference>
<dbReference type="Pfam" id="PF00691">
    <property type="entry name" value="OmpA"/>
    <property type="match status" value="1"/>
</dbReference>
<dbReference type="AlphaFoldDB" id="A0A9J6PE02"/>
<evidence type="ECO:0000313" key="7">
    <source>
        <dbReference type="Proteomes" id="UP001055804"/>
    </source>
</evidence>
<organism evidence="6 7">
    <name type="scientific">Futiania mangrovi</name>
    <dbReference type="NCBI Taxonomy" id="2959716"/>
    <lineage>
        <taxon>Bacteria</taxon>
        <taxon>Pseudomonadati</taxon>
        <taxon>Pseudomonadota</taxon>
        <taxon>Alphaproteobacteria</taxon>
        <taxon>Futianiales</taxon>
        <taxon>Futianiaceae</taxon>
        <taxon>Futiania</taxon>
    </lineage>
</organism>